<evidence type="ECO:0000256" key="12">
    <source>
        <dbReference type="PROSITE-ProRule" id="PRU00042"/>
    </source>
</evidence>
<evidence type="ECO:0000256" key="5">
    <source>
        <dbReference type="ARBA" id="ARBA00022771"/>
    </source>
</evidence>
<evidence type="ECO:0000313" key="16">
    <source>
        <dbReference type="Proteomes" id="UP001176940"/>
    </source>
</evidence>
<dbReference type="SUPFAM" id="SSF57667">
    <property type="entry name" value="beta-beta-alpha zinc fingers"/>
    <property type="match status" value="2"/>
</dbReference>
<keyword evidence="10" id="KW-0539">Nucleus</keyword>
<evidence type="ECO:0000256" key="7">
    <source>
        <dbReference type="ARBA" id="ARBA00022853"/>
    </source>
</evidence>
<accession>A0ABN9LUZ4</accession>
<feature type="domain" description="C2H2-type" evidence="14">
    <location>
        <begin position="374"/>
        <end position="403"/>
    </location>
</feature>
<organism evidence="15 16">
    <name type="scientific">Ranitomeya imitator</name>
    <name type="common">mimic poison frog</name>
    <dbReference type="NCBI Taxonomy" id="111125"/>
    <lineage>
        <taxon>Eukaryota</taxon>
        <taxon>Metazoa</taxon>
        <taxon>Chordata</taxon>
        <taxon>Craniata</taxon>
        <taxon>Vertebrata</taxon>
        <taxon>Euteleostomi</taxon>
        <taxon>Amphibia</taxon>
        <taxon>Batrachia</taxon>
        <taxon>Anura</taxon>
        <taxon>Neobatrachia</taxon>
        <taxon>Hyloidea</taxon>
        <taxon>Dendrobatidae</taxon>
        <taxon>Dendrobatinae</taxon>
        <taxon>Ranitomeya</taxon>
    </lineage>
</organism>
<dbReference type="Pfam" id="PF26014">
    <property type="entry name" value="SH3_AEBP2_C"/>
    <property type="match status" value="1"/>
</dbReference>
<reference evidence="15" key="1">
    <citation type="submission" date="2023-07" db="EMBL/GenBank/DDBJ databases">
        <authorList>
            <person name="Stuckert A."/>
        </authorList>
    </citation>
    <scope>NUCLEOTIDE SEQUENCE</scope>
</reference>
<name>A0ABN9LUZ4_9NEOB</name>
<keyword evidence="9" id="KW-0804">Transcription</keyword>
<keyword evidence="2" id="KW-0678">Repressor</keyword>
<dbReference type="SMART" id="SM00355">
    <property type="entry name" value="ZnF_C2H2"/>
    <property type="match status" value="3"/>
</dbReference>
<evidence type="ECO:0000256" key="6">
    <source>
        <dbReference type="ARBA" id="ARBA00022833"/>
    </source>
</evidence>
<proteinExistence type="inferred from homology"/>
<feature type="compositionally biased region" description="Basic residues" evidence="13">
    <location>
        <begin position="423"/>
        <end position="436"/>
    </location>
</feature>
<evidence type="ECO:0000256" key="9">
    <source>
        <dbReference type="ARBA" id="ARBA00023163"/>
    </source>
</evidence>
<dbReference type="PROSITE" id="PS00028">
    <property type="entry name" value="ZINC_FINGER_C2H2_1"/>
    <property type="match status" value="2"/>
</dbReference>
<feature type="compositionally biased region" description="Low complexity" evidence="13">
    <location>
        <begin position="62"/>
        <end position="100"/>
    </location>
</feature>
<evidence type="ECO:0000256" key="13">
    <source>
        <dbReference type="SAM" id="MobiDB-lite"/>
    </source>
</evidence>
<feature type="compositionally biased region" description="Low complexity" evidence="13">
    <location>
        <begin position="161"/>
        <end position="199"/>
    </location>
</feature>
<keyword evidence="5 12" id="KW-0863">Zinc-finger</keyword>
<feature type="region of interest" description="Disordered" evidence="13">
    <location>
        <begin position="399"/>
        <end position="451"/>
    </location>
</feature>
<evidence type="ECO:0000256" key="10">
    <source>
        <dbReference type="ARBA" id="ARBA00023242"/>
    </source>
</evidence>
<sequence>MTGDAPLPVTHRGPGSSVSQQKPREPRDPDVTPGPVTSQTVRTTCSAPPRSRFLLFCPSRRPVAASVSSPAPVTSRSVVMAAASSEPQPSSAGSPAQAAAPEPPEEEAAGRAEEDEDDEEDEEEDEESSSSGGSERSDSPAGSSLDGERGSSRPEDGPSPGGSIISGSSSSSAPSTAGSSTAGSSSGADDGYSSAGQSGRRTSLEGDGEPLSRMDSEDSRPGPFAEKQPQSMMFPPPCFTVALWSSPKSVAPPLHTWATLAAPLSSCLRSISSTLMDVDSTISSGRSTPAMMIGQGLSATSSKSLSYSCCWDQCQTCFSSSPDLAEHLRSLHVDGQRGGVFVCFWKGCKVYNRPSTSQSWLQRHMLTHSGDKPFKCVVGGCNASFASQGGLARHVPTHFSQQNSSKLSGHPKSKEESPSKAGLTKRRKLKNKRKRSLPAALGSSPYSSAPVQMKARPHDFFDAQTLDAIRHRAICFNLSAQIESLGNGHSVVFHSTVIAKRKEDSGKIKFLLHWTPEDILPDVWVNEGDWHQLKTKVVHLSKLPKDTALLLDPNIYRAVP</sequence>
<feature type="compositionally biased region" description="Polar residues" evidence="13">
    <location>
        <begin position="35"/>
        <end position="46"/>
    </location>
</feature>
<dbReference type="EMBL" id="CAUEEQ010033237">
    <property type="protein sequence ID" value="CAJ0951463.1"/>
    <property type="molecule type" value="Genomic_DNA"/>
</dbReference>
<dbReference type="PROSITE" id="PS50157">
    <property type="entry name" value="ZINC_FINGER_C2H2_2"/>
    <property type="match status" value="2"/>
</dbReference>
<keyword evidence="8" id="KW-0805">Transcription regulation</keyword>
<dbReference type="PANTHER" id="PTHR46541:SF1">
    <property type="entry name" value="ZINC FINGER PROTEIN AEBP2"/>
    <property type="match status" value="1"/>
</dbReference>
<evidence type="ECO:0000256" key="8">
    <source>
        <dbReference type="ARBA" id="ARBA00023015"/>
    </source>
</evidence>
<keyword evidence="16" id="KW-1185">Reference proteome</keyword>
<feature type="compositionally biased region" description="Basic and acidic residues" evidence="13">
    <location>
        <begin position="146"/>
        <end position="156"/>
    </location>
</feature>
<feature type="compositionally biased region" description="Basic and acidic residues" evidence="13">
    <location>
        <begin position="210"/>
        <end position="220"/>
    </location>
</feature>
<evidence type="ECO:0000313" key="15">
    <source>
        <dbReference type="EMBL" id="CAJ0951463.1"/>
    </source>
</evidence>
<feature type="region of interest" description="Disordered" evidence="13">
    <location>
        <begin position="62"/>
        <end position="232"/>
    </location>
</feature>
<comment type="similarity">
    <text evidence="11">Belongs to the AEBP2/jing C2H2-type zinc-finger family.</text>
</comment>
<protein>
    <recommendedName>
        <fullName evidence="14">C2H2-type domain-containing protein</fullName>
    </recommendedName>
</protein>
<evidence type="ECO:0000256" key="11">
    <source>
        <dbReference type="ARBA" id="ARBA00037930"/>
    </source>
</evidence>
<dbReference type="InterPro" id="IPR052130">
    <property type="entry name" value="AEBP2/jing_C2H2-ZnF"/>
</dbReference>
<dbReference type="PANTHER" id="PTHR46541">
    <property type="entry name" value="ZINC FINGER PROTEIN AEBP2"/>
    <property type="match status" value="1"/>
</dbReference>
<keyword evidence="7" id="KW-0156">Chromatin regulator</keyword>
<keyword evidence="3" id="KW-0479">Metal-binding</keyword>
<dbReference type="Gene3D" id="3.30.160.60">
    <property type="entry name" value="Classic Zinc Finger"/>
    <property type="match status" value="2"/>
</dbReference>
<evidence type="ECO:0000256" key="4">
    <source>
        <dbReference type="ARBA" id="ARBA00022737"/>
    </source>
</evidence>
<evidence type="ECO:0000256" key="3">
    <source>
        <dbReference type="ARBA" id="ARBA00022723"/>
    </source>
</evidence>
<gene>
    <name evidence="15" type="ORF">RIMI_LOCUS13454040</name>
</gene>
<keyword evidence="4" id="KW-0677">Repeat</keyword>
<evidence type="ECO:0000256" key="2">
    <source>
        <dbReference type="ARBA" id="ARBA00022491"/>
    </source>
</evidence>
<feature type="region of interest" description="Disordered" evidence="13">
    <location>
        <begin position="1"/>
        <end position="50"/>
    </location>
</feature>
<dbReference type="InterPro" id="IPR036236">
    <property type="entry name" value="Znf_C2H2_sf"/>
</dbReference>
<dbReference type="InterPro" id="IPR059034">
    <property type="entry name" value="SH3_AEBP2_C"/>
</dbReference>
<feature type="domain" description="C2H2-type" evidence="14">
    <location>
        <begin position="307"/>
        <end position="337"/>
    </location>
</feature>
<evidence type="ECO:0000256" key="1">
    <source>
        <dbReference type="ARBA" id="ARBA00004123"/>
    </source>
</evidence>
<comment type="caution">
    <text evidence="15">The sequence shown here is derived from an EMBL/GenBank/DDBJ whole genome shotgun (WGS) entry which is preliminary data.</text>
</comment>
<evidence type="ECO:0000259" key="14">
    <source>
        <dbReference type="PROSITE" id="PS50157"/>
    </source>
</evidence>
<feature type="compositionally biased region" description="Acidic residues" evidence="13">
    <location>
        <begin position="103"/>
        <end position="128"/>
    </location>
</feature>
<dbReference type="Proteomes" id="UP001176940">
    <property type="component" value="Unassembled WGS sequence"/>
</dbReference>
<dbReference type="InterPro" id="IPR013087">
    <property type="entry name" value="Znf_C2H2_type"/>
</dbReference>
<comment type="subcellular location">
    <subcellularLocation>
        <location evidence="1">Nucleus</location>
    </subcellularLocation>
</comment>
<keyword evidence="6" id="KW-0862">Zinc</keyword>